<comment type="caution">
    <text evidence="1">The sequence shown here is derived from an EMBL/GenBank/DDBJ whole genome shotgun (WGS) entry which is preliminary data.</text>
</comment>
<evidence type="ECO:0000313" key="1">
    <source>
        <dbReference type="EMBL" id="KAB2659652.1"/>
    </source>
</evidence>
<dbReference type="Proteomes" id="UP000460650">
    <property type="component" value="Unassembled WGS sequence"/>
</dbReference>
<name>A0A7V8B4W1_9HYPH</name>
<reference evidence="1 2" key="1">
    <citation type="submission" date="2019-09" db="EMBL/GenBank/DDBJ databases">
        <title>Taxonomic organization of the family Brucellaceae based on a phylogenomic approach.</title>
        <authorList>
            <person name="Leclercq S."/>
            <person name="Cloeckaert A."/>
            <person name="Zygmunt M.S."/>
        </authorList>
    </citation>
    <scope>NUCLEOTIDE SEQUENCE [LARGE SCALE GENOMIC DNA]</scope>
    <source>
        <strain evidence="1 2">TA93</strain>
    </source>
</reference>
<organism evidence="1 2">
    <name type="scientific">Brucella tritici</name>
    <dbReference type="NCBI Taxonomy" id="94626"/>
    <lineage>
        <taxon>Bacteria</taxon>
        <taxon>Pseudomonadati</taxon>
        <taxon>Pseudomonadota</taxon>
        <taxon>Alphaproteobacteria</taxon>
        <taxon>Hyphomicrobiales</taxon>
        <taxon>Brucellaceae</taxon>
        <taxon>Brucella/Ochrobactrum group</taxon>
        <taxon>Brucella</taxon>
    </lineage>
</organism>
<accession>A0A7V8B4W1</accession>
<dbReference type="AlphaFoldDB" id="A0A7V8B4W1"/>
<protein>
    <recommendedName>
        <fullName evidence="3">DUF4145 domain-containing protein</fullName>
    </recommendedName>
</protein>
<proteinExistence type="predicted"/>
<dbReference type="EMBL" id="WBVY01000001">
    <property type="protein sequence ID" value="KAB2659652.1"/>
    <property type="molecule type" value="Genomic_DNA"/>
</dbReference>
<gene>
    <name evidence="1" type="ORF">F9K94_02205</name>
</gene>
<sequence length="177" mass="19419">MQIKGGYELSEKGKTKLPALGVTWSNPATTQVAVDLRKHLANITDKDTRGFVEEAIACYEARLFRSAIVMAWLAAVDVLKKTVVKSCLPQFNAEAKRLDAKWKTAVTADDIGAMKEADFLNRLVAISIIGKNTKQRLEQALTLRNGAGHPNSLQLGQNEVAAHIEALLKNVFEVFSL</sequence>
<evidence type="ECO:0000313" key="2">
    <source>
        <dbReference type="Proteomes" id="UP000460650"/>
    </source>
</evidence>
<evidence type="ECO:0008006" key="3">
    <source>
        <dbReference type="Google" id="ProtNLM"/>
    </source>
</evidence>